<protein>
    <submittedName>
        <fullName evidence="2">Uncharacterized protein</fullName>
    </submittedName>
</protein>
<dbReference type="AlphaFoldDB" id="A0A376EDP3"/>
<sequence>MDYILATFLQQNKKRHSHFCKCLIFSGPTWARTRDHLIMRYVFLYLFYFIINTFIFITPNYQQLTSNLILLFYCYFLYL</sequence>
<keyword evidence="1" id="KW-0812">Transmembrane</keyword>
<reference evidence="2 3" key="1">
    <citation type="submission" date="2018-06" db="EMBL/GenBank/DDBJ databases">
        <authorList>
            <consortium name="Pathogen Informatics"/>
            <person name="Doyle S."/>
        </authorList>
    </citation>
    <scope>NUCLEOTIDE SEQUENCE [LARGE SCALE GENOMIC DNA]</scope>
    <source>
        <strain evidence="2 3">NCTC13533</strain>
    </source>
</reference>
<organism evidence="2 3">
    <name type="scientific">Chryseobacterium carnipullorum</name>
    <dbReference type="NCBI Taxonomy" id="1124835"/>
    <lineage>
        <taxon>Bacteria</taxon>
        <taxon>Pseudomonadati</taxon>
        <taxon>Bacteroidota</taxon>
        <taxon>Flavobacteriia</taxon>
        <taxon>Flavobacteriales</taxon>
        <taxon>Weeksellaceae</taxon>
        <taxon>Chryseobacterium group</taxon>
        <taxon>Chryseobacterium</taxon>
    </lineage>
</organism>
<keyword evidence="1" id="KW-1133">Transmembrane helix</keyword>
<accession>A0A376EDP3</accession>
<dbReference type="Proteomes" id="UP000255224">
    <property type="component" value="Unassembled WGS sequence"/>
</dbReference>
<proteinExistence type="predicted"/>
<gene>
    <name evidence="2" type="ORF">NCTC13533_04223</name>
</gene>
<name>A0A376EDP3_CHRCU</name>
<keyword evidence="1" id="KW-0472">Membrane</keyword>
<dbReference type="EMBL" id="UFVQ01000003">
    <property type="protein sequence ID" value="STD07379.1"/>
    <property type="molecule type" value="Genomic_DNA"/>
</dbReference>
<evidence type="ECO:0000256" key="1">
    <source>
        <dbReference type="SAM" id="Phobius"/>
    </source>
</evidence>
<evidence type="ECO:0000313" key="2">
    <source>
        <dbReference type="EMBL" id="STD07379.1"/>
    </source>
</evidence>
<feature type="transmembrane region" description="Helical" evidence="1">
    <location>
        <begin position="37"/>
        <end position="55"/>
    </location>
</feature>
<evidence type="ECO:0000313" key="3">
    <source>
        <dbReference type="Proteomes" id="UP000255224"/>
    </source>
</evidence>